<dbReference type="PROSITE" id="PS50109">
    <property type="entry name" value="HIS_KIN"/>
    <property type="match status" value="1"/>
</dbReference>
<keyword evidence="11" id="KW-0812">Transmembrane</keyword>
<dbReference type="Gene3D" id="3.30.565.10">
    <property type="entry name" value="Histidine kinase-like ATPase, C-terminal domain"/>
    <property type="match status" value="1"/>
</dbReference>
<dbReference type="EMBL" id="CP036262">
    <property type="protein sequence ID" value="QDS96245.1"/>
    <property type="molecule type" value="Genomic_DNA"/>
</dbReference>
<dbReference type="EC" id="2.7.13.3" evidence="3"/>
<dbReference type="RefSeq" id="WP_145354416.1">
    <property type="nucleotide sequence ID" value="NZ_CP036262.1"/>
</dbReference>
<name>A0A517MMX5_9BACT</name>
<evidence type="ECO:0000256" key="5">
    <source>
        <dbReference type="ARBA" id="ARBA00022679"/>
    </source>
</evidence>
<dbReference type="InterPro" id="IPR036097">
    <property type="entry name" value="HisK_dim/P_sf"/>
</dbReference>
<dbReference type="CDD" id="cd00082">
    <property type="entry name" value="HisKA"/>
    <property type="match status" value="1"/>
</dbReference>
<dbReference type="Pfam" id="PF00512">
    <property type="entry name" value="HisKA"/>
    <property type="match status" value="1"/>
</dbReference>
<dbReference type="SMART" id="SM00304">
    <property type="entry name" value="HAMP"/>
    <property type="match status" value="1"/>
</dbReference>
<dbReference type="SUPFAM" id="SSF55874">
    <property type="entry name" value="ATPase domain of HSP90 chaperone/DNA topoisomerase II/histidine kinase"/>
    <property type="match status" value="1"/>
</dbReference>
<dbReference type="PANTHER" id="PTHR43065">
    <property type="entry name" value="SENSOR HISTIDINE KINASE"/>
    <property type="match status" value="1"/>
</dbReference>
<evidence type="ECO:0000256" key="2">
    <source>
        <dbReference type="ARBA" id="ARBA00004370"/>
    </source>
</evidence>
<dbReference type="SUPFAM" id="SSF158472">
    <property type="entry name" value="HAMP domain-like"/>
    <property type="match status" value="1"/>
</dbReference>
<dbReference type="CDD" id="cd06225">
    <property type="entry name" value="HAMP"/>
    <property type="match status" value="1"/>
</dbReference>
<keyword evidence="11" id="KW-1133">Transmembrane helix</keyword>
<dbReference type="PANTHER" id="PTHR43065:SF46">
    <property type="entry name" value="C4-DICARBOXYLATE TRANSPORT SENSOR PROTEIN DCTB"/>
    <property type="match status" value="1"/>
</dbReference>
<feature type="transmembrane region" description="Helical" evidence="11">
    <location>
        <begin position="201"/>
        <end position="223"/>
    </location>
</feature>
<dbReference type="InterPro" id="IPR036890">
    <property type="entry name" value="HATPase_C_sf"/>
</dbReference>
<dbReference type="SUPFAM" id="SSF47384">
    <property type="entry name" value="Homodimeric domain of signal transducing histidine kinase"/>
    <property type="match status" value="1"/>
</dbReference>
<dbReference type="GO" id="GO:0016020">
    <property type="term" value="C:membrane"/>
    <property type="evidence" value="ECO:0007669"/>
    <property type="project" value="UniProtKB-SubCell"/>
</dbReference>
<dbReference type="InterPro" id="IPR003661">
    <property type="entry name" value="HisK_dim/P_dom"/>
</dbReference>
<dbReference type="Gene3D" id="6.10.340.10">
    <property type="match status" value="1"/>
</dbReference>
<dbReference type="KEGG" id="rml:FF011L_50530"/>
<dbReference type="InterPro" id="IPR005467">
    <property type="entry name" value="His_kinase_dom"/>
</dbReference>
<proteinExistence type="predicted"/>
<feature type="coiled-coil region" evidence="10">
    <location>
        <begin position="332"/>
        <end position="359"/>
    </location>
</feature>
<dbReference type="GO" id="GO:0005524">
    <property type="term" value="F:ATP binding"/>
    <property type="evidence" value="ECO:0007669"/>
    <property type="project" value="UniProtKB-KW"/>
</dbReference>
<keyword evidence="8" id="KW-0067">ATP-binding</keyword>
<organism evidence="14 15">
    <name type="scientific">Roseimaritima multifibrata</name>
    <dbReference type="NCBI Taxonomy" id="1930274"/>
    <lineage>
        <taxon>Bacteria</taxon>
        <taxon>Pseudomonadati</taxon>
        <taxon>Planctomycetota</taxon>
        <taxon>Planctomycetia</taxon>
        <taxon>Pirellulales</taxon>
        <taxon>Pirellulaceae</taxon>
        <taxon>Roseimaritima</taxon>
    </lineage>
</organism>
<evidence type="ECO:0000259" key="12">
    <source>
        <dbReference type="PROSITE" id="PS50109"/>
    </source>
</evidence>
<dbReference type="Gene3D" id="1.10.287.130">
    <property type="match status" value="1"/>
</dbReference>
<evidence type="ECO:0000256" key="6">
    <source>
        <dbReference type="ARBA" id="ARBA00022741"/>
    </source>
</evidence>
<evidence type="ECO:0000256" key="8">
    <source>
        <dbReference type="ARBA" id="ARBA00022840"/>
    </source>
</evidence>
<evidence type="ECO:0000256" key="1">
    <source>
        <dbReference type="ARBA" id="ARBA00000085"/>
    </source>
</evidence>
<evidence type="ECO:0000256" key="7">
    <source>
        <dbReference type="ARBA" id="ARBA00022777"/>
    </source>
</evidence>
<keyword evidence="9" id="KW-0902">Two-component regulatory system</keyword>
<keyword evidence="15" id="KW-1185">Reference proteome</keyword>
<protein>
    <recommendedName>
        <fullName evidence="3">histidine kinase</fullName>
        <ecNumber evidence="3">2.7.13.3</ecNumber>
    </recommendedName>
</protein>
<dbReference type="Pfam" id="PF00672">
    <property type="entry name" value="HAMP"/>
    <property type="match status" value="1"/>
</dbReference>
<gene>
    <name evidence="14" type="primary">zraS_5</name>
    <name evidence="14" type="ORF">FF011L_50530</name>
</gene>
<feature type="domain" description="Histidine kinase" evidence="12">
    <location>
        <begin position="305"/>
        <end position="529"/>
    </location>
</feature>
<comment type="catalytic activity">
    <reaction evidence="1">
        <text>ATP + protein L-histidine = ADP + protein N-phospho-L-histidine.</text>
        <dbReference type="EC" id="2.7.13.3"/>
    </reaction>
</comment>
<dbReference type="PROSITE" id="PS50885">
    <property type="entry name" value="HAMP"/>
    <property type="match status" value="1"/>
</dbReference>
<keyword evidence="6" id="KW-0547">Nucleotide-binding</keyword>
<dbReference type="PRINTS" id="PR00344">
    <property type="entry name" value="BCTRLSENSOR"/>
</dbReference>
<keyword evidence="7" id="KW-0418">Kinase</keyword>
<dbReference type="SMART" id="SM00388">
    <property type="entry name" value="HisKA"/>
    <property type="match status" value="1"/>
</dbReference>
<keyword evidence="5 14" id="KW-0808">Transferase</keyword>
<evidence type="ECO:0000256" key="9">
    <source>
        <dbReference type="ARBA" id="ARBA00023012"/>
    </source>
</evidence>
<keyword evidence="11" id="KW-0472">Membrane</keyword>
<dbReference type="Pfam" id="PF02518">
    <property type="entry name" value="HATPase_c"/>
    <property type="match status" value="1"/>
</dbReference>
<feature type="domain" description="HAMP" evidence="13">
    <location>
        <begin position="225"/>
        <end position="277"/>
    </location>
</feature>
<evidence type="ECO:0000256" key="3">
    <source>
        <dbReference type="ARBA" id="ARBA00012438"/>
    </source>
</evidence>
<dbReference type="OrthoDB" id="226486at2"/>
<evidence type="ECO:0000256" key="11">
    <source>
        <dbReference type="SAM" id="Phobius"/>
    </source>
</evidence>
<dbReference type="InterPro" id="IPR004358">
    <property type="entry name" value="Sig_transdc_His_kin-like_C"/>
</dbReference>
<dbReference type="InterPro" id="IPR003660">
    <property type="entry name" value="HAMP_dom"/>
</dbReference>
<reference evidence="14 15" key="1">
    <citation type="submission" date="2019-02" db="EMBL/GenBank/DDBJ databases">
        <title>Deep-cultivation of Planctomycetes and their phenomic and genomic characterization uncovers novel biology.</title>
        <authorList>
            <person name="Wiegand S."/>
            <person name="Jogler M."/>
            <person name="Boedeker C."/>
            <person name="Pinto D."/>
            <person name="Vollmers J."/>
            <person name="Rivas-Marin E."/>
            <person name="Kohn T."/>
            <person name="Peeters S.H."/>
            <person name="Heuer A."/>
            <person name="Rast P."/>
            <person name="Oberbeckmann S."/>
            <person name="Bunk B."/>
            <person name="Jeske O."/>
            <person name="Meyerdierks A."/>
            <person name="Storesund J.E."/>
            <person name="Kallscheuer N."/>
            <person name="Luecker S."/>
            <person name="Lage O.M."/>
            <person name="Pohl T."/>
            <person name="Merkel B.J."/>
            <person name="Hornburger P."/>
            <person name="Mueller R.-W."/>
            <person name="Bruemmer F."/>
            <person name="Labrenz M."/>
            <person name="Spormann A.M."/>
            <person name="Op den Camp H."/>
            <person name="Overmann J."/>
            <person name="Amann R."/>
            <person name="Jetten M.S.M."/>
            <person name="Mascher T."/>
            <person name="Medema M.H."/>
            <person name="Devos D.P."/>
            <person name="Kaster A.-K."/>
            <person name="Ovreas L."/>
            <person name="Rohde M."/>
            <person name="Galperin M.Y."/>
            <person name="Jogler C."/>
        </authorList>
    </citation>
    <scope>NUCLEOTIDE SEQUENCE [LARGE SCALE GENOMIC DNA]</scope>
    <source>
        <strain evidence="14 15">FF011L</strain>
    </source>
</reference>
<evidence type="ECO:0000256" key="4">
    <source>
        <dbReference type="ARBA" id="ARBA00022553"/>
    </source>
</evidence>
<evidence type="ECO:0000313" key="15">
    <source>
        <dbReference type="Proteomes" id="UP000320672"/>
    </source>
</evidence>
<dbReference type="Proteomes" id="UP000320672">
    <property type="component" value="Chromosome"/>
</dbReference>
<comment type="subcellular location">
    <subcellularLocation>
        <location evidence="2">Membrane</location>
    </subcellularLocation>
</comment>
<accession>A0A517MMX5</accession>
<dbReference type="AlphaFoldDB" id="A0A517MMX5"/>
<keyword evidence="10" id="KW-0175">Coiled coil</keyword>
<dbReference type="InterPro" id="IPR003594">
    <property type="entry name" value="HATPase_dom"/>
</dbReference>
<evidence type="ECO:0000259" key="13">
    <source>
        <dbReference type="PROSITE" id="PS50885"/>
    </source>
</evidence>
<keyword evidence="4" id="KW-0597">Phosphoprotein</keyword>
<dbReference type="SMART" id="SM00387">
    <property type="entry name" value="HATPase_c"/>
    <property type="match status" value="1"/>
</dbReference>
<evidence type="ECO:0000313" key="14">
    <source>
        <dbReference type="EMBL" id="QDS96245.1"/>
    </source>
</evidence>
<evidence type="ECO:0000256" key="10">
    <source>
        <dbReference type="SAM" id="Coils"/>
    </source>
</evidence>
<sequence length="540" mass="60189">MLARSPIRTKLLLALAILTAIISTLAFSGFWGLYRYRSLANNINHRAAEIPQINALLRSVETMRDSCRRIEDDSFNSFKIGPDPILSESIQRSESDRFDDALQEFGSVLARYQVSLAASSSEDNLFLDPEQQQRLLNRIDKALQCVRSTQRRQLHDLEAIEFATLQLDLDALADYTQQLPSMLQRRMAGVRDQVRGQYRTWITLAWSCTVLALVMLGVLLWLFKTLIMQPFQNLLEGCRLVACGHFDHTIELGTGDELDELGQAMNGMTERFRSTRDGLNSQVRQRTREVIQREQLASVGFLAAGVAHEINNPLASIAWSAEALESRLHDVLHSTTDECTIMREEAEALKKNLTRIQDEAFRCKGITERLLDFSRMSNVTVAPTDLGELVSEVVSMVGTLGQYRCKSIRIECPETVIAEINAQEIRQVILNLLTNALESVPSDGLVIAKVEATNSQASVSVTDNGCGMSDEVCENLFEPFFTRRQDGRGTGLGLSITHRIISKHGGVITAHSDGEGHGSRLEFSLPINTMEPNHVASQVA</sequence>
<dbReference type="GO" id="GO:0000155">
    <property type="term" value="F:phosphorelay sensor kinase activity"/>
    <property type="evidence" value="ECO:0007669"/>
    <property type="project" value="InterPro"/>
</dbReference>